<reference evidence="1 2" key="1">
    <citation type="submission" date="2015-01" db="EMBL/GenBank/DDBJ databases">
        <title>Evolution of Trichinella species and genotypes.</title>
        <authorList>
            <person name="Korhonen P.K."/>
            <person name="Edoardo P."/>
            <person name="Giuseppe L.R."/>
            <person name="Gasser R.B."/>
        </authorList>
    </citation>
    <scope>NUCLEOTIDE SEQUENCE [LARGE SCALE GENOMIC DNA]</scope>
    <source>
        <strain evidence="1">ISS588</strain>
    </source>
</reference>
<dbReference type="EMBL" id="JYDS01000464">
    <property type="protein sequence ID" value="KRZ05429.1"/>
    <property type="molecule type" value="Genomic_DNA"/>
</dbReference>
<comment type="caution">
    <text evidence="1">The sequence shown here is derived from an EMBL/GenBank/DDBJ whole genome shotgun (WGS) entry which is preliminary data.</text>
</comment>
<dbReference type="AlphaFoldDB" id="A0A0V1H541"/>
<keyword evidence="2" id="KW-1185">Reference proteome</keyword>
<sequence length="103" mass="12024">MLKKLKANQSCHQSKLHNNLQRIKISKMPYIRFSPMRSTFYHLETVVCKTEISAVFAAFYHHDVYLDINVLIFVLFTKLTSGFTFPFSLNHHNLSIGNFALFL</sequence>
<evidence type="ECO:0000313" key="2">
    <source>
        <dbReference type="Proteomes" id="UP000054805"/>
    </source>
</evidence>
<evidence type="ECO:0000313" key="1">
    <source>
        <dbReference type="EMBL" id="KRZ05429.1"/>
    </source>
</evidence>
<accession>A0A0V1H541</accession>
<protein>
    <submittedName>
        <fullName evidence="1">Uncharacterized protein</fullName>
    </submittedName>
</protein>
<organism evidence="1 2">
    <name type="scientific">Trichinella pseudospiralis</name>
    <name type="common">Parasitic roundworm</name>
    <dbReference type="NCBI Taxonomy" id="6337"/>
    <lineage>
        <taxon>Eukaryota</taxon>
        <taxon>Metazoa</taxon>
        <taxon>Ecdysozoa</taxon>
        <taxon>Nematoda</taxon>
        <taxon>Enoplea</taxon>
        <taxon>Dorylaimia</taxon>
        <taxon>Trichinellida</taxon>
        <taxon>Trichinellidae</taxon>
        <taxon>Trichinella</taxon>
    </lineage>
</organism>
<gene>
    <name evidence="1" type="ORF">T4B_14906</name>
</gene>
<dbReference type="Proteomes" id="UP000054805">
    <property type="component" value="Unassembled WGS sequence"/>
</dbReference>
<proteinExistence type="predicted"/>
<name>A0A0V1H541_TRIPS</name>